<reference evidence="8" key="2">
    <citation type="submission" date="2010-07" db="EMBL/GenBank/DDBJ databases">
        <authorList>
            <consortium name="The Broad Institute Genome Sequencing Platform"/>
            <consortium name="Broad Institute Genome Sequencing Center for Infectious Disease"/>
            <person name="Ma L.-J."/>
            <person name="Dead R."/>
            <person name="Young S."/>
            <person name="Zeng Q."/>
            <person name="Koehrsen M."/>
            <person name="Alvarado L."/>
            <person name="Berlin A."/>
            <person name="Chapman S.B."/>
            <person name="Chen Z."/>
            <person name="Freedman E."/>
            <person name="Gellesch M."/>
            <person name="Goldberg J."/>
            <person name="Griggs A."/>
            <person name="Gujja S."/>
            <person name="Heilman E.R."/>
            <person name="Heiman D."/>
            <person name="Hepburn T."/>
            <person name="Howarth C."/>
            <person name="Jen D."/>
            <person name="Larson L."/>
            <person name="Mehta T."/>
            <person name="Neiman D."/>
            <person name="Pearson M."/>
            <person name="Roberts A."/>
            <person name="Saif S."/>
            <person name="Shea T."/>
            <person name="Shenoy N."/>
            <person name="Sisk P."/>
            <person name="Stolte C."/>
            <person name="Sykes S."/>
            <person name="Walk T."/>
            <person name="White J."/>
            <person name="Yandava C."/>
            <person name="Haas B."/>
            <person name="Nusbaum C."/>
            <person name="Birren B."/>
        </authorList>
    </citation>
    <scope>NUCLEOTIDE SEQUENCE</scope>
    <source>
        <strain evidence="8">R3-111a-1</strain>
    </source>
</reference>
<evidence type="ECO:0000256" key="3">
    <source>
        <dbReference type="ARBA" id="ARBA00004370"/>
    </source>
</evidence>
<protein>
    <recommendedName>
        <fullName evidence="11">DUF676 domain-containing protein</fullName>
    </recommendedName>
</protein>
<reference evidence="9" key="5">
    <citation type="submission" date="2018-04" db="UniProtKB">
        <authorList>
            <consortium name="EnsemblFungi"/>
        </authorList>
    </citation>
    <scope>IDENTIFICATION</scope>
    <source>
        <strain evidence="9">R3-111a-1</strain>
    </source>
</reference>
<feature type="compositionally biased region" description="Low complexity" evidence="7">
    <location>
        <begin position="311"/>
        <end position="320"/>
    </location>
</feature>
<comment type="subcellular location">
    <subcellularLocation>
        <location evidence="2">Endoplasmic reticulum</location>
    </subcellularLocation>
    <subcellularLocation>
        <location evidence="3">Membrane</location>
    </subcellularLocation>
    <subcellularLocation>
        <location evidence="1">Mitochondrion</location>
    </subcellularLocation>
</comment>
<dbReference type="InterPro" id="IPR052374">
    <property type="entry name" value="SERAC1"/>
</dbReference>
<dbReference type="EnsemblFungi" id="EJT70864">
    <property type="protein sequence ID" value="EJT70864"/>
    <property type="gene ID" value="GGTG_11887"/>
</dbReference>
<dbReference type="Proteomes" id="UP000006039">
    <property type="component" value="Unassembled WGS sequence"/>
</dbReference>
<feature type="compositionally biased region" description="Basic and acidic residues" evidence="7">
    <location>
        <begin position="280"/>
        <end position="298"/>
    </location>
</feature>
<dbReference type="VEuPathDB" id="FungiDB:GGTG_11887"/>
<reference evidence="9" key="4">
    <citation type="journal article" date="2015" name="G3 (Bethesda)">
        <title>Genome sequences of three phytopathogenic species of the Magnaporthaceae family of fungi.</title>
        <authorList>
            <person name="Okagaki L.H."/>
            <person name="Nunes C.C."/>
            <person name="Sailsbery J."/>
            <person name="Clay B."/>
            <person name="Brown D."/>
            <person name="John T."/>
            <person name="Oh Y."/>
            <person name="Young N."/>
            <person name="Fitzgerald M."/>
            <person name="Haas B.J."/>
            <person name="Zeng Q."/>
            <person name="Young S."/>
            <person name="Adiconis X."/>
            <person name="Fan L."/>
            <person name="Levin J.Z."/>
            <person name="Mitchell T.K."/>
            <person name="Okubara P.A."/>
            <person name="Farman M.L."/>
            <person name="Kohn L.M."/>
            <person name="Birren B."/>
            <person name="Ma L.-J."/>
            <person name="Dean R.A."/>
        </authorList>
    </citation>
    <scope>NUCLEOTIDE SEQUENCE</scope>
    <source>
        <strain evidence="9">R3-111a-1</strain>
    </source>
</reference>
<keyword evidence="4" id="KW-0256">Endoplasmic reticulum</keyword>
<dbReference type="GeneID" id="20352345"/>
<keyword evidence="5" id="KW-0496">Mitochondrion</keyword>
<feature type="region of interest" description="Disordered" evidence="7">
    <location>
        <begin position="269"/>
        <end position="339"/>
    </location>
</feature>
<reference evidence="8" key="3">
    <citation type="submission" date="2010-09" db="EMBL/GenBank/DDBJ databases">
        <title>Annotation of Gaeumannomyces graminis var. tritici R3-111a-1.</title>
        <authorList>
            <consortium name="The Broad Institute Genome Sequencing Platform"/>
            <person name="Ma L.-J."/>
            <person name="Dead R."/>
            <person name="Young S.K."/>
            <person name="Zeng Q."/>
            <person name="Gargeya S."/>
            <person name="Fitzgerald M."/>
            <person name="Haas B."/>
            <person name="Abouelleil A."/>
            <person name="Alvarado L."/>
            <person name="Arachchi H.M."/>
            <person name="Berlin A."/>
            <person name="Brown A."/>
            <person name="Chapman S.B."/>
            <person name="Chen Z."/>
            <person name="Dunbar C."/>
            <person name="Freedman E."/>
            <person name="Gearin G."/>
            <person name="Gellesch M."/>
            <person name="Goldberg J."/>
            <person name="Griggs A."/>
            <person name="Gujja S."/>
            <person name="Heiman D."/>
            <person name="Howarth C."/>
            <person name="Larson L."/>
            <person name="Lui A."/>
            <person name="MacDonald P.J.P."/>
            <person name="Mehta T."/>
            <person name="Montmayeur A."/>
            <person name="Murphy C."/>
            <person name="Neiman D."/>
            <person name="Pearson M."/>
            <person name="Priest M."/>
            <person name="Roberts A."/>
            <person name="Saif S."/>
            <person name="Shea T."/>
            <person name="Shenoy N."/>
            <person name="Sisk P."/>
            <person name="Stolte C."/>
            <person name="Sykes S."/>
            <person name="Yandava C."/>
            <person name="Wortman J."/>
            <person name="Nusbaum C."/>
            <person name="Birren B."/>
        </authorList>
    </citation>
    <scope>NUCLEOTIDE SEQUENCE</scope>
    <source>
        <strain evidence="8">R3-111a-1</strain>
    </source>
</reference>
<keyword evidence="10" id="KW-1185">Reference proteome</keyword>
<name>J3PEF6_GAET3</name>
<proteinExistence type="predicted"/>
<feature type="compositionally biased region" description="Basic and acidic residues" evidence="7">
    <location>
        <begin position="321"/>
        <end position="339"/>
    </location>
</feature>
<dbReference type="AlphaFoldDB" id="J3PEF6"/>
<dbReference type="OrthoDB" id="1658288at2759"/>
<dbReference type="eggNOG" id="KOG2029">
    <property type="taxonomic scope" value="Eukaryota"/>
</dbReference>
<dbReference type="EMBL" id="GL385401">
    <property type="protein sequence ID" value="EJT70864.1"/>
    <property type="molecule type" value="Genomic_DNA"/>
</dbReference>
<evidence type="ECO:0000256" key="2">
    <source>
        <dbReference type="ARBA" id="ARBA00004240"/>
    </source>
</evidence>
<dbReference type="InterPro" id="IPR029058">
    <property type="entry name" value="AB_hydrolase_fold"/>
</dbReference>
<evidence type="ECO:0000256" key="4">
    <source>
        <dbReference type="ARBA" id="ARBA00022824"/>
    </source>
</evidence>
<dbReference type="RefSeq" id="XP_009228042.1">
    <property type="nucleotide sequence ID" value="XM_009229778.1"/>
</dbReference>
<sequence>MAKRLILKQLYDPAKAGQPCSVDLVLVHGLNGDPIQTWSSQEGAKGWPQTLLPEIQPQTRVLSFGYNADIYRSNSAAGIRDNARAMLSQLRALRRGPQATKRPIVFFAHCLGGLIVKQAMAFANSEREHKEVALATKTIIFLGTPHFGGDKERWKFLAAPFGFFADSKNGKVSPLVNAMTKGAPDISEIEEDFRHHARKYRISNNYETDICDGTDRLIVDQTSAMMGIEDELEAMGGNHRTMCQFEDPDHPDFMRICQLIRDAYVDEAPSEAVAPVPRPARTEAPAKKPGEGVVRPEGRPAVPPADVQVMARPAAAGRASAPDRDARQDPEWGRRLPGR</sequence>
<evidence type="ECO:0000256" key="7">
    <source>
        <dbReference type="SAM" id="MobiDB-lite"/>
    </source>
</evidence>
<dbReference type="GO" id="GO:0016020">
    <property type="term" value="C:membrane"/>
    <property type="evidence" value="ECO:0007669"/>
    <property type="project" value="UniProtKB-SubCell"/>
</dbReference>
<dbReference type="PANTHER" id="PTHR48182">
    <property type="entry name" value="PROTEIN SERAC1"/>
    <property type="match status" value="1"/>
</dbReference>
<dbReference type="HOGENOM" id="CLU_000288_182_1_1"/>
<gene>
    <name evidence="9" type="primary">20352345</name>
    <name evidence="8" type="ORF">GGTG_11887</name>
</gene>
<evidence type="ECO:0000313" key="9">
    <source>
        <dbReference type="EnsemblFungi" id="EJT70864"/>
    </source>
</evidence>
<organism evidence="8">
    <name type="scientific">Gaeumannomyces tritici (strain R3-111a-1)</name>
    <name type="common">Wheat and barley take-all root rot fungus</name>
    <name type="synonym">Gaeumannomyces graminis var. tritici</name>
    <dbReference type="NCBI Taxonomy" id="644352"/>
    <lineage>
        <taxon>Eukaryota</taxon>
        <taxon>Fungi</taxon>
        <taxon>Dikarya</taxon>
        <taxon>Ascomycota</taxon>
        <taxon>Pezizomycotina</taxon>
        <taxon>Sordariomycetes</taxon>
        <taxon>Sordariomycetidae</taxon>
        <taxon>Magnaporthales</taxon>
        <taxon>Magnaporthaceae</taxon>
        <taxon>Gaeumannomyces</taxon>
    </lineage>
</organism>
<evidence type="ECO:0000313" key="8">
    <source>
        <dbReference type="EMBL" id="EJT70864.1"/>
    </source>
</evidence>
<evidence type="ECO:0000313" key="10">
    <source>
        <dbReference type="Proteomes" id="UP000006039"/>
    </source>
</evidence>
<reference evidence="10" key="1">
    <citation type="submission" date="2010-07" db="EMBL/GenBank/DDBJ databases">
        <title>The genome sequence of Gaeumannomyces graminis var. tritici strain R3-111a-1.</title>
        <authorList>
            <consortium name="The Broad Institute Genome Sequencing Platform"/>
            <person name="Ma L.-J."/>
            <person name="Dead R."/>
            <person name="Young S."/>
            <person name="Zeng Q."/>
            <person name="Koehrsen M."/>
            <person name="Alvarado L."/>
            <person name="Berlin A."/>
            <person name="Chapman S.B."/>
            <person name="Chen Z."/>
            <person name="Freedman E."/>
            <person name="Gellesch M."/>
            <person name="Goldberg J."/>
            <person name="Griggs A."/>
            <person name="Gujja S."/>
            <person name="Heilman E.R."/>
            <person name="Heiman D."/>
            <person name="Hepburn T."/>
            <person name="Howarth C."/>
            <person name="Jen D."/>
            <person name="Larson L."/>
            <person name="Mehta T."/>
            <person name="Neiman D."/>
            <person name="Pearson M."/>
            <person name="Roberts A."/>
            <person name="Saif S."/>
            <person name="Shea T."/>
            <person name="Shenoy N."/>
            <person name="Sisk P."/>
            <person name="Stolte C."/>
            <person name="Sykes S."/>
            <person name="Walk T."/>
            <person name="White J."/>
            <person name="Yandava C."/>
            <person name="Haas B."/>
            <person name="Nusbaum C."/>
            <person name="Birren B."/>
        </authorList>
    </citation>
    <scope>NUCLEOTIDE SEQUENCE [LARGE SCALE GENOMIC DNA]</scope>
    <source>
        <strain evidence="10">R3-111a-1</strain>
    </source>
</reference>
<dbReference type="GO" id="GO:0005783">
    <property type="term" value="C:endoplasmic reticulum"/>
    <property type="evidence" value="ECO:0007669"/>
    <property type="project" value="UniProtKB-SubCell"/>
</dbReference>
<evidence type="ECO:0000256" key="5">
    <source>
        <dbReference type="ARBA" id="ARBA00023128"/>
    </source>
</evidence>
<evidence type="ECO:0000256" key="6">
    <source>
        <dbReference type="ARBA" id="ARBA00023136"/>
    </source>
</evidence>
<dbReference type="SUPFAM" id="SSF53474">
    <property type="entry name" value="alpha/beta-Hydrolases"/>
    <property type="match status" value="1"/>
</dbReference>
<dbReference type="Gene3D" id="3.40.50.1820">
    <property type="entry name" value="alpha/beta hydrolase"/>
    <property type="match status" value="1"/>
</dbReference>
<keyword evidence="6" id="KW-0472">Membrane</keyword>
<evidence type="ECO:0008006" key="11">
    <source>
        <dbReference type="Google" id="ProtNLM"/>
    </source>
</evidence>
<evidence type="ECO:0000256" key="1">
    <source>
        <dbReference type="ARBA" id="ARBA00004173"/>
    </source>
</evidence>
<accession>J3PEF6</accession>
<dbReference type="PANTHER" id="PTHR48182:SF2">
    <property type="entry name" value="PROTEIN SERAC1"/>
    <property type="match status" value="1"/>
</dbReference>
<dbReference type="GO" id="GO:0005739">
    <property type="term" value="C:mitochondrion"/>
    <property type="evidence" value="ECO:0007669"/>
    <property type="project" value="UniProtKB-SubCell"/>
</dbReference>